<dbReference type="CDD" id="cd06170">
    <property type="entry name" value="LuxR_C_like"/>
    <property type="match status" value="1"/>
</dbReference>
<dbReference type="Proteomes" id="UP000494111">
    <property type="component" value="Unassembled WGS sequence"/>
</dbReference>
<dbReference type="GO" id="GO:0003677">
    <property type="term" value="F:DNA binding"/>
    <property type="evidence" value="ECO:0007669"/>
    <property type="project" value="UniProtKB-KW"/>
</dbReference>
<proteinExistence type="predicted"/>
<organism evidence="6 7">
    <name type="scientific">Achromobacter deleyi</name>
    <dbReference type="NCBI Taxonomy" id="1353891"/>
    <lineage>
        <taxon>Bacteria</taxon>
        <taxon>Pseudomonadati</taxon>
        <taxon>Pseudomonadota</taxon>
        <taxon>Betaproteobacteria</taxon>
        <taxon>Burkholderiales</taxon>
        <taxon>Alcaligenaceae</taxon>
        <taxon>Achromobacter</taxon>
    </lineage>
</organism>
<dbReference type="AlphaFoldDB" id="A0A6S7B433"/>
<feature type="domain" description="Response regulatory" evidence="5">
    <location>
        <begin position="5"/>
        <end position="125"/>
    </location>
</feature>
<dbReference type="InterPro" id="IPR000792">
    <property type="entry name" value="Tscrpt_reg_LuxR_C"/>
</dbReference>
<reference evidence="6 7" key="1">
    <citation type="submission" date="2020-04" db="EMBL/GenBank/DDBJ databases">
        <authorList>
            <person name="De Canck E."/>
        </authorList>
    </citation>
    <scope>NUCLEOTIDE SEQUENCE [LARGE SCALE GENOMIC DNA]</scope>
    <source>
        <strain evidence="6 7">LMG 3458</strain>
    </source>
</reference>
<evidence type="ECO:0000313" key="6">
    <source>
        <dbReference type="EMBL" id="CAB3716066.1"/>
    </source>
</evidence>
<protein>
    <submittedName>
        <fullName evidence="6">Transcriptional regulatory protein RcsB</fullName>
    </submittedName>
</protein>
<dbReference type="InterPro" id="IPR016032">
    <property type="entry name" value="Sig_transdc_resp-reg_C-effctor"/>
</dbReference>
<dbReference type="InterPro" id="IPR011006">
    <property type="entry name" value="CheY-like_superfamily"/>
</dbReference>
<dbReference type="SMART" id="SM00448">
    <property type="entry name" value="REC"/>
    <property type="match status" value="1"/>
</dbReference>
<dbReference type="PROSITE" id="PS50110">
    <property type="entry name" value="RESPONSE_REGULATORY"/>
    <property type="match status" value="1"/>
</dbReference>
<dbReference type="SMART" id="SM00421">
    <property type="entry name" value="HTH_LUXR"/>
    <property type="match status" value="1"/>
</dbReference>
<dbReference type="GO" id="GO:0000160">
    <property type="term" value="P:phosphorelay signal transduction system"/>
    <property type="evidence" value="ECO:0007669"/>
    <property type="project" value="InterPro"/>
</dbReference>
<dbReference type="Gene3D" id="1.10.10.10">
    <property type="entry name" value="Winged helix-like DNA-binding domain superfamily/Winged helix DNA-binding domain"/>
    <property type="match status" value="1"/>
</dbReference>
<feature type="domain" description="HTH luxR-type" evidence="4">
    <location>
        <begin position="148"/>
        <end position="213"/>
    </location>
</feature>
<evidence type="ECO:0000313" key="7">
    <source>
        <dbReference type="Proteomes" id="UP000494111"/>
    </source>
</evidence>
<gene>
    <name evidence="6" type="primary">rcsB_5</name>
    <name evidence="6" type="ORF">LMG3458_03550</name>
</gene>
<dbReference type="CDD" id="cd17535">
    <property type="entry name" value="REC_NarL-like"/>
    <property type="match status" value="1"/>
</dbReference>
<dbReference type="PROSITE" id="PS50043">
    <property type="entry name" value="HTH_LUXR_2"/>
    <property type="match status" value="1"/>
</dbReference>
<dbReference type="Pfam" id="PF00196">
    <property type="entry name" value="GerE"/>
    <property type="match status" value="1"/>
</dbReference>
<dbReference type="SUPFAM" id="SSF52172">
    <property type="entry name" value="CheY-like"/>
    <property type="match status" value="1"/>
</dbReference>
<dbReference type="SUPFAM" id="SSF46894">
    <property type="entry name" value="C-terminal effector domain of the bipartite response regulators"/>
    <property type="match status" value="1"/>
</dbReference>
<evidence type="ECO:0000256" key="2">
    <source>
        <dbReference type="ARBA" id="ARBA00023125"/>
    </source>
</evidence>
<dbReference type="PANTHER" id="PTHR43214">
    <property type="entry name" value="TWO-COMPONENT RESPONSE REGULATOR"/>
    <property type="match status" value="1"/>
</dbReference>
<dbReference type="Gene3D" id="3.40.50.2300">
    <property type="match status" value="1"/>
</dbReference>
<evidence type="ECO:0000259" key="4">
    <source>
        <dbReference type="PROSITE" id="PS50043"/>
    </source>
</evidence>
<dbReference type="InterPro" id="IPR001789">
    <property type="entry name" value="Sig_transdc_resp-reg_receiver"/>
</dbReference>
<dbReference type="PROSITE" id="PS00622">
    <property type="entry name" value="HTH_LUXR_1"/>
    <property type="match status" value="1"/>
</dbReference>
<dbReference type="InterPro" id="IPR039420">
    <property type="entry name" value="WalR-like"/>
</dbReference>
<dbReference type="InterPro" id="IPR058245">
    <property type="entry name" value="NreC/VraR/RcsB-like_REC"/>
</dbReference>
<name>A0A6S7B433_9BURK</name>
<dbReference type="Pfam" id="PF00072">
    <property type="entry name" value="Response_reg"/>
    <property type="match status" value="1"/>
</dbReference>
<evidence type="ECO:0000259" key="5">
    <source>
        <dbReference type="PROSITE" id="PS50110"/>
    </source>
</evidence>
<dbReference type="PANTHER" id="PTHR43214:SF17">
    <property type="entry name" value="TRANSCRIPTIONAL REGULATORY PROTEIN RCSB"/>
    <property type="match status" value="1"/>
</dbReference>
<dbReference type="InterPro" id="IPR036388">
    <property type="entry name" value="WH-like_DNA-bd_sf"/>
</dbReference>
<keyword evidence="1 3" id="KW-0597">Phosphoprotein</keyword>
<evidence type="ECO:0000256" key="1">
    <source>
        <dbReference type="ARBA" id="ARBA00022553"/>
    </source>
</evidence>
<feature type="modified residue" description="4-aspartylphosphate" evidence="3">
    <location>
        <position position="56"/>
    </location>
</feature>
<evidence type="ECO:0000256" key="3">
    <source>
        <dbReference type="PROSITE-ProRule" id="PRU00169"/>
    </source>
</evidence>
<dbReference type="PRINTS" id="PR00038">
    <property type="entry name" value="HTHLUXR"/>
</dbReference>
<sequence length="218" mass="24172">MRRLKLLIADDHPVVLFGLKQILSSRTEYELVGQAHQAGELLRLIAQHSPDVLITDYDMPGDAVHGDGLRLISYLRRQFPDLKIIILTVVQSQVIIAKLWSLGVLAVLSKMDDMSEILAALRAVQDNRRYSGPAFEASRPARAKGPSAADRIDSLTMKELEILRHLMSGSTVTVVAATLQRSVKTVSAQKMSAMRKLDVSSDHELVMFCLQHKIFSAS</sequence>
<keyword evidence="2" id="KW-0238">DNA-binding</keyword>
<dbReference type="GO" id="GO:0006355">
    <property type="term" value="P:regulation of DNA-templated transcription"/>
    <property type="evidence" value="ECO:0007669"/>
    <property type="project" value="InterPro"/>
</dbReference>
<dbReference type="EMBL" id="CADIJO010000012">
    <property type="protein sequence ID" value="CAB3716066.1"/>
    <property type="molecule type" value="Genomic_DNA"/>
</dbReference>
<dbReference type="RefSeq" id="WP_175191859.1">
    <property type="nucleotide sequence ID" value="NZ_CADIJO010000012.1"/>
</dbReference>
<accession>A0A6S7B433</accession>